<name>A0AAQ4CR20_9CREN</name>
<sequence>MIVATKMSIAKKKVIYKITDKDYYALMDFIREIKQIWKKFVDNADNNRTNDYKVIYFPRRGLQE</sequence>
<dbReference type="AlphaFoldDB" id="A0AAQ4CR20"/>
<dbReference type="GeneID" id="68866007"/>
<dbReference type="RefSeq" id="WP_229572164.1">
    <property type="nucleotide sequence ID" value="NZ_AP025226.1"/>
</dbReference>
<dbReference type="KEGG" id="scas:SACC_12680"/>
<proteinExistence type="predicted"/>
<evidence type="ECO:0000313" key="2">
    <source>
        <dbReference type="Proteomes" id="UP001319921"/>
    </source>
</evidence>
<dbReference type="EMBL" id="AP025226">
    <property type="protein sequence ID" value="BDB98251.1"/>
    <property type="molecule type" value="Genomic_DNA"/>
</dbReference>
<keyword evidence="2" id="KW-1185">Reference proteome</keyword>
<reference evidence="1 2" key="1">
    <citation type="journal article" date="2022" name="Microbiol. Resour. Announc.">
        <title>Complete Genome Sequence of the Hyperthermophilic and Acidophilic Archaeon Saccharolobus caldissimus Strain HS-3T.</title>
        <authorList>
            <person name="Sakai H.D."/>
            <person name="Kurosawa N."/>
        </authorList>
    </citation>
    <scope>NUCLEOTIDE SEQUENCE [LARGE SCALE GENOMIC DNA]</scope>
    <source>
        <strain evidence="1 2">JCM32116</strain>
    </source>
</reference>
<organism evidence="1 2">
    <name type="scientific">Saccharolobus caldissimus</name>
    <dbReference type="NCBI Taxonomy" id="1702097"/>
    <lineage>
        <taxon>Archaea</taxon>
        <taxon>Thermoproteota</taxon>
        <taxon>Thermoprotei</taxon>
        <taxon>Sulfolobales</taxon>
        <taxon>Sulfolobaceae</taxon>
        <taxon>Saccharolobus</taxon>
    </lineage>
</organism>
<accession>A0AAQ4CR20</accession>
<protein>
    <submittedName>
        <fullName evidence="1">Uncharacterized protein</fullName>
    </submittedName>
</protein>
<gene>
    <name evidence="1" type="ORF">SACC_12680</name>
</gene>
<dbReference type="Proteomes" id="UP001319921">
    <property type="component" value="Chromosome"/>
</dbReference>
<evidence type="ECO:0000313" key="1">
    <source>
        <dbReference type="EMBL" id="BDB98251.1"/>
    </source>
</evidence>